<dbReference type="InterPro" id="IPR003591">
    <property type="entry name" value="Leu-rich_rpt_typical-subtyp"/>
</dbReference>
<dbReference type="SUPFAM" id="SSF52058">
    <property type="entry name" value="L domain-like"/>
    <property type="match status" value="2"/>
</dbReference>
<protein>
    <recommendedName>
        <fullName evidence="4">TIR domain-containing protein</fullName>
    </recommendedName>
</protein>
<dbReference type="SMART" id="SM00255">
    <property type="entry name" value="TIR"/>
    <property type="match status" value="1"/>
</dbReference>
<dbReference type="Pfam" id="PF23282">
    <property type="entry name" value="WHD_ROQ1"/>
    <property type="match status" value="1"/>
</dbReference>
<dbReference type="InterPro" id="IPR044974">
    <property type="entry name" value="Disease_R_plants"/>
</dbReference>
<keyword evidence="6" id="KW-1185">Reference proteome</keyword>
<dbReference type="InterPro" id="IPR027417">
    <property type="entry name" value="P-loop_NTPase"/>
</dbReference>
<evidence type="ECO:0000256" key="3">
    <source>
        <dbReference type="ARBA" id="ARBA00022821"/>
    </source>
</evidence>
<keyword evidence="2" id="KW-0677">Repeat</keyword>
<gene>
    <name evidence="5" type="ORF">ACJRO7_009010</name>
</gene>
<dbReference type="SMART" id="SM00369">
    <property type="entry name" value="LRR_TYP"/>
    <property type="match status" value="3"/>
</dbReference>
<organism evidence="5 6">
    <name type="scientific">Eucalyptus globulus</name>
    <name type="common">Tasmanian blue gum</name>
    <dbReference type="NCBI Taxonomy" id="34317"/>
    <lineage>
        <taxon>Eukaryota</taxon>
        <taxon>Viridiplantae</taxon>
        <taxon>Streptophyta</taxon>
        <taxon>Embryophyta</taxon>
        <taxon>Tracheophyta</taxon>
        <taxon>Spermatophyta</taxon>
        <taxon>Magnoliopsida</taxon>
        <taxon>eudicotyledons</taxon>
        <taxon>Gunneridae</taxon>
        <taxon>Pentapetalae</taxon>
        <taxon>rosids</taxon>
        <taxon>malvids</taxon>
        <taxon>Myrtales</taxon>
        <taxon>Myrtaceae</taxon>
        <taxon>Myrtoideae</taxon>
        <taxon>Eucalypteae</taxon>
        <taxon>Eucalyptus</taxon>
    </lineage>
</organism>
<dbReference type="Gene3D" id="3.80.10.10">
    <property type="entry name" value="Ribonuclease Inhibitor"/>
    <property type="match status" value="3"/>
</dbReference>
<feature type="domain" description="TIR" evidence="4">
    <location>
        <begin position="21"/>
        <end position="182"/>
    </location>
</feature>
<dbReference type="Pfam" id="PF00931">
    <property type="entry name" value="NB-ARC"/>
    <property type="match status" value="1"/>
</dbReference>
<dbReference type="Pfam" id="PF01582">
    <property type="entry name" value="TIR"/>
    <property type="match status" value="1"/>
</dbReference>
<dbReference type="Gene3D" id="1.10.8.430">
    <property type="entry name" value="Helical domain of apoptotic protease-activating factors"/>
    <property type="match status" value="1"/>
</dbReference>
<dbReference type="AlphaFoldDB" id="A0ABD3IT39"/>
<evidence type="ECO:0000313" key="5">
    <source>
        <dbReference type="EMBL" id="KAL3717508.1"/>
    </source>
</evidence>
<keyword evidence="3" id="KW-0611">Plant defense</keyword>
<dbReference type="PRINTS" id="PR00364">
    <property type="entry name" value="DISEASERSIST"/>
</dbReference>
<dbReference type="PROSITE" id="PS50104">
    <property type="entry name" value="TIR"/>
    <property type="match status" value="1"/>
</dbReference>
<dbReference type="EMBL" id="JBJKBG010000011">
    <property type="protein sequence ID" value="KAL3717508.1"/>
    <property type="molecule type" value="Genomic_DNA"/>
</dbReference>
<dbReference type="SUPFAM" id="SSF52200">
    <property type="entry name" value="Toll/Interleukin receptor TIR domain"/>
    <property type="match status" value="1"/>
</dbReference>
<dbReference type="PANTHER" id="PTHR11017">
    <property type="entry name" value="LEUCINE-RICH REPEAT-CONTAINING PROTEIN"/>
    <property type="match status" value="1"/>
</dbReference>
<name>A0ABD3IT39_EUCGL</name>
<dbReference type="Gene3D" id="3.40.50.300">
    <property type="entry name" value="P-loop containing nucleotide triphosphate hydrolases"/>
    <property type="match status" value="1"/>
</dbReference>
<dbReference type="InterPro" id="IPR032675">
    <property type="entry name" value="LRR_dom_sf"/>
</dbReference>
<keyword evidence="1" id="KW-0433">Leucine-rich repeat</keyword>
<dbReference type="Pfam" id="PF23598">
    <property type="entry name" value="LRR_14"/>
    <property type="match status" value="2"/>
</dbReference>
<dbReference type="InterPro" id="IPR042197">
    <property type="entry name" value="Apaf_helical"/>
</dbReference>
<dbReference type="GO" id="GO:0051707">
    <property type="term" value="P:response to other organism"/>
    <property type="evidence" value="ECO:0007669"/>
    <property type="project" value="UniProtKB-ARBA"/>
</dbReference>
<reference evidence="5 6" key="1">
    <citation type="submission" date="2024-11" db="EMBL/GenBank/DDBJ databases">
        <title>Chromosome-level genome assembly of Eucalyptus globulus Labill. provides insights into its genome evolution.</title>
        <authorList>
            <person name="Li X."/>
        </authorList>
    </citation>
    <scope>NUCLEOTIDE SEQUENCE [LARGE SCALE GENOMIC DNA]</scope>
    <source>
        <strain evidence="5">CL2024</strain>
        <tissue evidence="5">Fresh tender leaves</tissue>
    </source>
</reference>
<proteinExistence type="predicted"/>
<evidence type="ECO:0000259" key="4">
    <source>
        <dbReference type="PROSITE" id="PS50104"/>
    </source>
</evidence>
<dbReference type="InterPro" id="IPR002182">
    <property type="entry name" value="NB-ARC"/>
</dbReference>
<dbReference type="GO" id="GO:0006952">
    <property type="term" value="P:defense response"/>
    <property type="evidence" value="ECO:0007669"/>
    <property type="project" value="UniProtKB-KW"/>
</dbReference>
<dbReference type="InterPro" id="IPR035897">
    <property type="entry name" value="Toll_tir_struct_dom_sf"/>
</dbReference>
<sequence>MSSSQKQKRSDFADDASTSGYKYDVFLSFRGPDTRSTVADVLYEILVAAGFNVFRDNEELQVGKNIGRELERAIDDSRIYVPIFSVGYASSPWCLQELARMVKCWDESAGHEIVPVFFGASPSDVRLKRGPYGDDLLRHKGCYGEERVREWREALRGVADLKGWDARNLGLGKIANNLVRELSIKLKKRQMVLPNHLVGIDDRVRDVMPLLNCGSLDIRFLVVHGMGGIGKTTLAKAIFNEISSQFDGYSFLSDIRETSPKDGGIVSLQRQLLSDILKRSTDVNDVNDGINLIQEKFRNKRVLIVLDDIDKLGQLTKLKGNSDWLGPGSRVIVTTRNVRLMNFLPEGSPAYEMTEMSTRHALQLFSKHAFGETPPPDDLKTLSNDIVATTGKIPLALEASGSFLRGKRPEVWAETLERLRKAPHEEVQETLRISYEALSWEEKQIFLDIACFFNGEESTSAKYAWKGCGYSPEGGLDTLTFMSLLKIDHQNILHMHDLIRDFGREIVRQENRLNTGSRSRLWVNEESLHVLREQRKSNVKSLRLQFSGGQIVTSQEFKRLRNLRFLGLEGGNLVGDYMGLLPNLRWLSWHNIPPAHFRATNFSPRNLAVLKLSGSELGDDWPGWHQFMKSSKSKVLELGECSRLTRLPFLSALLRLERLIVRNCQSLVEVDESIGKLVHLNYLEIDACKSLRELPEEVGCLKALKELIVRGTILGPVVSYLPNSIGNLQSLTRLEMESVGISELPHRIGELKDLESLCLSRCYELRELPNSIGGLESLLELDLSHTKVTELPESIGFLRKLKVIRIDHSEVRKIPGTIGMVEKLEEFHAEKCLNLEGDIPNGMGSLSSLKILNLSHTRIRSVPTTINQLSHLQELHLEGCHKLKRIPEPPASLINLHVESRLLETVPNLSKLTNLVNLIVSDYPDECPSNPWDANSIQTPNLKWVGRLYRLERLKLIHKSIIALPTELASVPGLERLVLSCFDLQLLTQPLPPTLSMLKLINFNSLPKLSCRSDFRSMSSLELCKSWLIEIPLSRFGQLENLRELTMSNCAFLVRLSHLSCLKNCPKLVEIQDLIELKSLEGIRIDRCNSLVRLPNLLKMKKLRTIEIRFCKLLLSLPFLSWEAIEDCHLVVDGCDKLANHDGLFRLHKYKKQCPDPRSRL</sequence>
<dbReference type="Gene3D" id="3.40.50.10140">
    <property type="entry name" value="Toll/interleukin-1 receptor homology (TIR) domain"/>
    <property type="match status" value="1"/>
</dbReference>
<dbReference type="Proteomes" id="UP001634007">
    <property type="component" value="Unassembled WGS sequence"/>
</dbReference>
<evidence type="ECO:0000256" key="1">
    <source>
        <dbReference type="ARBA" id="ARBA00022614"/>
    </source>
</evidence>
<comment type="caution">
    <text evidence="5">The sequence shown here is derived from an EMBL/GenBank/DDBJ whole genome shotgun (WGS) entry which is preliminary data.</text>
</comment>
<dbReference type="InterPro" id="IPR058192">
    <property type="entry name" value="WHD_ROQ1-like"/>
</dbReference>
<evidence type="ECO:0000313" key="6">
    <source>
        <dbReference type="Proteomes" id="UP001634007"/>
    </source>
</evidence>
<accession>A0ABD3IT39</accession>
<dbReference type="SUPFAM" id="SSF52540">
    <property type="entry name" value="P-loop containing nucleoside triphosphate hydrolases"/>
    <property type="match status" value="1"/>
</dbReference>
<dbReference type="PANTHER" id="PTHR11017:SF570">
    <property type="entry name" value="DISEASE RESISTANCE PROTEIN (TIR-NBS CLASS)-RELATED"/>
    <property type="match status" value="1"/>
</dbReference>
<dbReference type="InterPro" id="IPR055414">
    <property type="entry name" value="LRR_R13L4/SHOC2-like"/>
</dbReference>
<dbReference type="InterPro" id="IPR000157">
    <property type="entry name" value="TIR_dom"/>
</dbReference>
<evidence type="ECO:0000256" key="2">
    <source>
        <dbReference type="ARBA" id="ARBA00022737"/>
    </source>
</evidence>